<evidence type="ECO:0000256" key="4">
    <source>
        <dbReference type="ARBA" id="ARBA00022723"/>
    </source>
</evidence>
<feature type="region of interest" description="Disordered" evidence="11">
    <location>
        <begin position="1382"/>
        <end position="1401"/>
    </location>
</feature>
<dbReference type="FunFam" id="2.10.110.30:FF:000002">
    <property type="entry name" value="Putative e3 ubiquitin-protein ligase ubr3"/>
    <property type="match status" value="1"/>
</dbReference>
<feature type="non-terminal residue" evidence="13">
    <location>
        <position position="1"/>
    </location>
</feature>
<dbReference type="GO" id="GO:0008270">
    <property type="term" value="F:zinc ion binding"/>
    <property type="evidence" value="ECO:0007669"/>
    <property type="project" value="UniProtKB-UniRule"/>
</dbReference>
<evidence type="ECO:0000259" key="12">
    <source>
        <dbReference type="PROSITE" id="PS51157"/>
    </source>
</evidence>
<dbReference type="EC" id="2.3.2.27" evidence="10"/>
<name>A0A7J7HP42_CAMSI</name>
<dbReference type="CDD" id="cd16482">
    <property type="entry name" value="RING-H2_UBR1-like"/>
    <property type="match status" value="1"/>
</dbReference>
<dbReference type="PANTHER" id="PTHR21497:SF53">
    <property type="entry name" value="E3 UBIQUITIN-PROTEIN LIGASE PRT6"/>
    <property type="match status" value="1"/>
</dbReference>
<dbReference type="Pfam" id="PF02207">
    <property type="entry name" value="zf-UBR"/>
    <property type="match status" value="1"/>
</dbReference>
<dbReference type="PANTHER" id="PTHR21497">
    <property type="entry name" value="UBIQUITIN LIGASE E3 ALPHA-RELATED"/>
    <property type="match status" value="1"/>
</dbReference>
<feature type="compositionally biased region" description="Polar residues" evidence="11">
    <location>
        <begin position="821"/>
        <end position="831"/>
    </location>
</feature>
<keyword evidence="14" id="KW-1185">Reference proteome</keyword>
<keyword evidence="6 10" id="KW-0833">Ubl conjugation pathway</keyword>
<organism evidence="13 14">
    <name type="scientific">Camellia sinensis</name>
    <name type="common">Tea plant</name>
    <name type="synonym">Thea sinensis</name>
    <dbReference type="NCBI Taxonomy" id="4442"/>
    <lineage>
        <taxon>Eukaryota</taxon>
        <taxon>Viridiplantae</taxon>
        <taxon>Streptophyta</taxon>
        <taxon>Embryophyta</taxon>
        <taxon>Tracheophyta</taxon>
        <taxon>Spermatophyta</taxon>
        <taxon>Magnoliopsida</taxon>
        <taxon>eudicotyledons</taxon>
        <taxon>Gunneridae</taxon>
        <taxon>Pentapetalae</taxon>
        <taxon>asterids</taxon>
        <taxon>Ericales</taxon>
        <taxon>Theaceae</taxon>
        <taxon>Camellia</taxon>
    </lineage>
</organism>
<keyword evidence="7 10" id="KW-0862">Zinc</keyword>
<protein>
    <recommendedName>
        <fullName evidence="10">E3 ubiquitin-protein ligase</fullName>
        <ecNumber evidence="10">2.3.2.27</ecNumber>
    </recommendedName>
</protein>
<feature type="domain" description="UBR-type" evidence="12">
    <location>
        <begin position="320"/>
        <end position="390"/>
    </location>
</feature>
<evidence type="ECO:0000256" key="11">
    <source>
        <dbReference type="SAM" id="MobiDB-lite"/>
    </source>
</evidence>
<dbReference type="InterPro" id="IPR039164">
    <property type="entry name" value="UBR1-like"/>
</dbReference>
<dbReference type="GO" id="GO:0005737">
    <property type="term" value="C:cytoplasm"/>
    <property type="evidence" value="ECO:0007669"/>
    <property type="project" value="TreeGrafter"/>
</dbReference>
<feature type="compositionally biased region" description="Low complexity" evidence="11">
    <location>
        <begin position="811"/>
        <end position="820"/>
    </location>
</feature>
<feature type="compositionally biased region" description="Basic residues" evidence="11">
    <location>
        <begin position="143"/>
        <end position="154"/>
    </location>
</feature>
<comment type="function">
    <text evidence="10">Ubiquitin ligase protein which is a component of the N-end rule pathway. Recognizes and binds to proteins bearing specific N-terminal residues that are destabilizing according to the N-end rule, leading to their ubiquitination and subsequent degradation.</text>
</comment>
<comment type="similarity">
    <text evidence="8 10">Belongs to the E3 ubiquitin-protein ligase UBR1-like family.</text>
</comment>
<evidence type="ECO:0000256" key="5">
    <source>
        <dbReference type="ARBA" id="ARBA00022771"/>
    </source>
</evidence>
<evidence type="ECO:0000256" key="8">
    <source>
        <dbReference type="ARBA" id="ARBA00046341"/>
    </source>
</evidence>
<dbReference type="CDD" id="cd19673">
    <property type="entry name" value="UBR-box_UBR3"/>
    <property type="match status" value="1"/>
</dbReference>
<dbReference type="PROSITE" id="PS51157">
    <property type="entry name" value="ZF_UBR"/>
    <property type="match status" value="1"/>
</dbReference>
<feature type="zinc finger region" description="UBR-type" evidence="9">
    <location>
        <begin position="320"/>
        <end position="390"/>
    </location>
</feature>
<dbReference type="InterPro" id="IPR003126">
    <property type="entry name" value="Znf_UBR"/>
</dbReference>
<feature type="region of interest" description="Disordered" evidence="11">
    <location>
        <begin position="1596"/>
        <end position="1617"/>
    </location>
</feature>
<dbReference type="InterPro" id="IPR044046">
    <property type="entry name" value="E3_ligase_UBR-like_C"/>
</dbReference>
<feature type="region of interest" description="Disordered" evidence="11">
    <location>
        <begin position="85"/>
        <end position="110"/>
    </location>
</feature>
<dbReference type="SMART" id="SM00396">
    <property type="entry name" value="ZnF_UBR1"/>
    <property type="match status" value="1"/>
</dbReference>
<reference evidence="14" key="1">
    <citation type="journal article" date="2020" name="Nat. Commun.">
        <title>Genome assembly of wild tea tree DASZ reveals pedigree and selection history of tea varieties.</title>
        <authorList>
            <person name="Zhang W."/>
            <person name="Zhang Y."/>
            <person name="Qiu H."/>
            <person name="Guo Y."/>
            <person name="Wan H."/>
            <person name="Zhang X."/>
            <person name="Scossa F."/>
            <person name="Alseekh S."/>
            <person name="Zhang Q."/>
            <person name="Wang P."/>
            <person name="Xu L."/>
            <person name="Schmidt M.H."/>
            <person name="Jia X."/>
            <person name="Li D."/>
            <person name="Zhu A."/>
            <person name="Guo F."/>
            <person name="Chen W."/>
            <person name="Ni D."/>
            <person name="Usadel B."/>
            <person name="Fernie A.R."/>
            <person name="Wen W."/>
        </authorList>
    </citation>
    <scope>NUCLEOTIDE SEQUENCE [LARGE SCALE GENOMIC DNA]</scope>
    <source>
        <strain evidence="14">cv. G240</strain>
    </source>
</reference>
<dbReference type="GO" id="GO:0071596">
    <property type="term" value="P:ubiquitin-dependent protein catabolic process via the N-end rule pathway"/>
    <property type="evidence" value="ECO:0007669"/>
    <property type="project" value="UniProtKB-UniRule"/>
</dbReference>
<comment type="caution">
    <text evidence="13">The sequence shown here is derived from an EMBL/GenBank/DDBJ whole genome shotgun (WGS) entry which is preliminary data.</text>
</comment>
<feature type="region of interest" description="Disordered" evidence="11">
    <location>
        <begin position="690"/>
        <end position="724"/>
    </location>
</feature>
<feature type="region of interest" description="Disordered" evidence="11">
    <location>
        <begin position="811"/>
        <end position="832"/>
    </location>
</feature>
<dbReference type="GO" id="GO:0016567">
    <property type="term" value="P:protein ubiquitination"/>
    <property type="evidence" value="ECO:0007669"/>
    <property type="project" value="UniProtKB-UniRule"/>
</dbReference>
<dbReference type="InterPro" id="IPR036390">
    <property type="entry name" value="WH_DNA-bd_sf"/>
</dbReference>
<comment type="catalytic activity">
    <reaction evidence="1 10">
        <text>S-ubiquitinyl-[E2 ubiquitin-conjugating enzyme]-L-cysteine + [acceptor protein]-L-lysine = [E2 ubiquitin-conjugating enzyme]-L-cysteine + N(6)-ubiquitinyl-[acceptor protein]-L-lysine.</text>
        <dbReference type="EC" id="2.3.2.27"/>
    </reaction>
</comment>
<evidence type="ECO:0000256" key="7">
    <source>
        <dbReference type="ARBA" id="ARBA00022833"/>
    </source>
</evidence>
<reference evidence="13 14" key="2">
    <citation type="submission" date="2020-07" db="EMBL/GenBank/DDBJ databases">
        <title>Genome assembly of wild tea tree DASZ reveals pedigree and selection history of tea varieties.</title>
        <authorList>
            <person name="Zhang W."/>
        </authorList>
    </citation>
    <scope>NUCLEOTIDE SEQUENCE [LARGE SCALE GENOMIC DNA]</scope>
    <source>
        <strain evidence="14">cv. G240</strain>
        <tissue evidence="13">Leaf</tissue>
    </source>
</reference>
<keyword evidence="5 10" id="KW-0863">Zinc-finger</keyword>
<evidence type="ECO:0000313" key="13">
    <source>
        <dbReference type="EMBL" id="KAF5953758.1"/>
    </source>
</evidence>
<dbReference type="GO" id="GO:0061630">
    <property type="term" value="F:ubiquitin protein ligase activity"/>
    <property type="evidence" value="ECO:0007669"/>
    <property type="project" value="UniProtKB-UniRule"/>
</dbReference>
<sequence>IAGEIATVRTTSAEQTAAVQISIAEPIEYVQISTIESIGVAVNTTQVIPRLVFVSRNGNRPRRARGLHSPSLIPESIKIPIPALDPRRDAITPPSPPPSPNGDRDGAVRVPVEPGSYCHPYLQVSITSTTKTPLYRVEEERKRLPHPRERKRLPQPRERKLSPQRCRNRRSNSPKIVRVSLEYCTGSALGTETTQFRACCCADWLRFMFIMEIDSPPDADTISPRDRILQQRLSLQGVPAEYLEKLQPSLVTFLKDNKFQIPDLVSAILPNDDDEEEEAFSPRLADHFHESMVWLQWLMFEGEPGDALNNLAKMSVGQRGVCGAVWGNNDIAYRCRTCEHDPTCAICVPCFQNGNHKDHDYSIIYTGGGCCDCGDVTAWKREGFCSKHKGAEQIQPLSEEFANSVRPVLDLLLVYWKNKLTIADPISQQSPTVDDHVTEFGKVADVLTSAVVQMLLEFCKCSESLLSLISERMFSSVGLLDILVMAERFLSEDVAKKLHELLLKLLGEPLFKYEFAKVFLNYYPTRVSEAVKECSDAVFKKYPLLSTFSVQIFTVPTLTPCLVKEKNLLVLLLECLEDIFISCTGQDGQLQVTKWGNLYETTLRVVEDIRFVMSHAIVPKYVTHDRRDISRMWMRLLAFVQGMNPQKRETGIHIEEENENMHLPFVLGHSIANIHSLLVAGAFSISTAEETDDEKDYDDRDSPRHAKVGRLSQESSVSSGTGRNCTLGSASRVAEAKSDILLIRPSISWLTFECLKAIENWLRTDNTSEALFNVLSPKAANMSGNNFFAFKKTLLKFRKGKSIFRSYNAPSASSKLTSSSELQGRQGSSPAHSGFHIGINLESGRVMGQDASPAAFDDNTMEVDYATELEALRVLSLSDWPDIVYDVSSQDISVHIPLHRLLSLVLQRALRRCYGESALPSTISANSADSSTICQDFFGHVLGGCHPYGFSAFLMEHPLRIRVFCAQVHAGMWRKNGDAAILSWEWYRSVRWSEQGLELDLLLLQCCAALAPADLYVNRILERFGLSNFLSLHPERSSEYEPVLVQEMLTLIIQIVKERRFCGLNMAECLQRELIYKLAIGDATRSQLVKSLPRDLSKIDQLQKILDTIAVYSNPSGMNQGMYKVHLQYWKELDLYHPRWNSRDLQVAEERYLRFCSASALTTQLPKWTKIYNPLSGVARVATCKMVLQIIRAVLFYAVYTDKSTASRAPDGVLLTALHLLSLALDICCQKGEFGDQLCCIGDSIPILAFAGEEVYMGFANRSGDQSLLSLLVSLMRMHRKEKPNNFLEPGGFNLSSLIESLLKKFAEVDSGCMTILHKLAPEVVNHLSHPGPNCGTDLRGSASEGDKLKAKAREKQAAILEKMRAQQSKFLASINSITNDGLDGSEGGEEACPSDIRSDSGEPTQDVCSLCHDPNSKGPLSFLILLQKSRLLSLIDRGPPSWEQVCQSDGENVLNHSNKMSVTSDRNTASSSSGLISSSQLNQLIQNAVNEFASDGQPREVNAFLEFIKARFPSVRNIQLPCTSNDTRERTACSLETLEEHMYLSIRQQMHDNLLHSDFVQDDQTSPTVERHSTSGGAESLLLGKYIASLSKETIENPASENTRSRNAAPSESSSPLAAYDGFGPLDCDGIHVSSCGHAVHQACLDRYLSSLKERYVRRIDFEGLIVDPDQGEFLCPVCRGLANSALPALPGDSQKVSRPPMVSTVSWPDATGQLSSANRETDFLRFREALSLLRSAADVAGRSEILKDFPMHQNGRIRPNPESMFRVLSGMYFPGKQDRISGSARVSHSVIMWDTLKYSLISAEIASRCGRTSLAPNYGLNALHKELKSSSGFILSLLLKIVRSTRTKNSLTVLLSLRGIQLFAESVCSGVSLDEFPSQIYRQGEFPSQIYRQGANMLSILKNVETDVPYPDIQFWRRASDPVLSRDAFSSLMWVLFCLPSQFLSCEESFLSLVHIFYVVSIAQAIITYCAKCQCNATELGCDDVLITDISKVMGEYVIAKQYFVSNYIDLSYDIKDTIRSLSFPFLRRCALLWKVVNSSTSAPFSDGAQVLDRSSHAIDDMMEYTNAIKVELVEVEKLEKMFKIPNLDVVLNDKVLRSVVLRWFHHFMECVVHNRQSVLHLTPAVPFKLMHLPHLYQDLLQRYIKQHCLDCGAVLEEPALCLLCGKLCSRKICCGESRCQTHAMACGAGTGVFLLIRKTTILLQRSARQAHWPSPYLDAFGEEDMEMHRGKPLYLNEERYAALTHMVASHGLDRSSKVFRQTTIGALLMF</sequence>
<dbReference type="Gene3D" id="2.10.110.30">
    <property type="match status" value="1"/>
</dbReference>
<feature type="compositionally biased region" description="Polar residues" evidence="11">
    <location>
        <begin position="1598"/>
        <end position="1607"/>
    </location>
</feature>
<dbReference type="SUPFAM" id="SSF46785">
    <property type="entry name" value="Winged helix' DNA-binding domain"/>
    <property type="match status" value="1"/>
</dbReference>
<proteinExistence type="inferred from homology"/>
<evidence type="ECO:0000256" key="10">
    <source>
        <dbReference type="RuleBase" id="RU366018"/>
    </source>
</evidence>
<accession>A0A7J7HP42</accession>
<feature type="compositionally biased region" description="Polar residues" evidence="11">
    <location>
        <begin position="712"/>
        <end position="724"/>
    </location>
</feature>
<dbReference type="Proteomes" id="UP000593564">
    <property type="component" value="Unassembled WGS sequence"/>
</dbReference>
<dbReference type="UniPathway" id="UPA00143"/>
<keyword evidence="4 10" id="KW-0479">Metal-binding</keyword>
<evidence type="ECO:0000256" key="3">
    <source>
        <dbReference type="ARBA" id="ARBA00022679"/>
    </source>
</evidence>
<gene>
    <name evidence="13" type="ORF">HYC85_006614</name>
</gene>
<dbReference type="GO" id="GO:0000151">
    <property type="term" value="C:ubiquitin ligase complex"/>
    <property type="evidence" value="ECO:0007669"/>
    <property type="project" value="TreeGrafter"/>
</dbReference>
<dbReference type="Pfam" id="PF18995">
    <property type="entry name" value="PRT6_C"/>
    <property type="match status" value="1"/>
</dbReference>
<evidence type="ECO:0000256" key="2">
    <source>
        <dbReference type="ARBA" id="ARBA00004906"/>
    </source>
</evidence>
<evidence type="ECO:0000313" key="14">
    <source>
        <dbReference type="Proteomes" id="UP000593564"/>
    </source>
</evidence>
<evidence type="ECO:0000256" key="9">
    <source>
        <dbReference type="PROSITE-ProRule" id="PRU00508"/>
    </source>
</evidence>
<evidence type="ECO:0000256" key="6">
    <source>
        <dbReference type="ARBA" id="ARBA00022786"/>
    </source>
</evidence>
<comment type="pathway">
    <text evidence="2 10">Protein modification; protein ubiquitination.</text>
</comment>
<dbReference type="EMBL" id="JACBKZ010000003">
    <property type="protein sequence ID" value="KAF5953758.1"/>
    <property type="molecule type" value="Genomic_DNA"/>
</dbReference>
<dbReference type="Pfam" id="PF22960">
    <property type="entry name" value="WHD_UBR1"/>
    <property type="match status" value="1"/>
</dbReference>
<evidence type="ECO:0000256" key="1">
    <source>
        <dbReference type="ARBA" id="ARBA00000900"/>
    </source>
</evidence>
<keyword evidence="3 10" id="KW-0808">Transferase</keyword>
<dbReference type="InterPro" id="IPR055194">
    <property type="entry name" value="UBR1-like_WH"/>
</dbReference>
<feature type="region of interest" description="Disordered" evidence="11">
    <location>
        <begin position="133"/>
        <end position="171"/>
    </location>
</feature>